<dbReference type="GO" id="GO:0006777">
    <property type="term" value="P:Mo-molybdopterin cofactor biosynthetic process"/>
    <property type="evidence" value="ECO:0007669"/>
    <property type="project" value="UniProtKB-UniRule"/>
</dbReference>
<comment type="catalytic activity">
    <reaction evidence="6">
        <text>adenylyl-molybdopterin + molybdate = Mo-molybdopterin + AMP + H(+)</text>
        <dbReference type="Rhea" id="RHEA:35047"/>
        <dbReference type="ChEBI" id="CHEBI:15378"/>
        <dbReference type="ChEBI" id="CHEBI:36264"/>
        <dbReference type="ChEBI" id="CHEBI:62727"/>
        <dbReference type="ChEBI" id="CHEBI:71302"/>
        <dbReference type="ChEBI" id="CHEBI:456215"/>
        <dbReference type="EC" id="2.10.1.1"/>
    </reaction>
</comment>
<dbReference type="STRING" id="161896.UL81_04925"/>
<evidence type="ECO:0000256" key="5">
    <source>
        <dbReference type="ARBA" id="ARBA00023150"/>
    </source>
</evidence>
<dbReference type="PANTHER" id="PTHR10192">
    <property type="entry name" value="MOLYBDOPTERIN BIOSYNTHESIS PROTEIN"/>
    <property type="match status" value="1"/>
</dbReference>
<dbReference type="KEGG" id="ccj:UL81_04925"/>
<evidence type="ECO:0000313" key="8">
    <source>
        <dbReference type="EMBL" id="AKE38957.1"/>
    </source>
</evidence>
<evidence type="ECO:0000256" key="2">
    <source>
        <dbReference type="ARBA" id="ARBA00005046"/>
    </source>
</evidence>
<dbReference type="Gene3D" id="3.40.980.10">
    <property type="entry name" value="MoaB/Mog-like domain"/>
    <property type="match status" value="1"/>
</dbReference>
<dbReference type="EMBL" id="CP011311">
    <property type="protein sequence ID" value="AKE38957.1"/>
    <property type="molecule type" value="Genomic_DNA"/>
</dbReference>
<dbReference type="Pfam" id="PF00994">
    <property type="entry name" value="MoCF_biosynth"/>
    <property type="match status" value="1"/>
</dbReference>
<comment type="pathway">
    <text evidence="2 7">Cofactor biosynthesis; molybdopterin biosynthesis.</text>
</comment>
<gene>
    <name evidence="8" type="ORF">UL81_04925</name>
</gene>
<dbReference type="Pfam" id="PF03454">
    <property type="entry name" value="MoeA_C"/>
    <property type="match status" value="1"/>
</dbReference>
<protein>
    <recommendedName>
        <fullName evidence="7">Molybdopterin molybdenumtransferase</fullName>
        <ecNumber evidence="7">2.10.1.1</ecNumber>
    </recommendedName>
</protein>
<keyword evidence="7" id="KW-0460">Magnesium</keyword>
<dbReference type="SUPFAM" id="SSF53218">
    <property type="entry name" value="Molybdenum cofactor biosynthesis proteins"/>
    <property type="match status" value="1"/>
</dbReference>
<accession>A0A0F6QVQ2</accession>
<keyword evidence="7 8" id="KW-0808">Transferase</keyword>
<comment type="cofactor">
    <cofactor evidence="7">
        <name>Mg(2+)</name>
        <dbReference type="ChEBI" id="CHEBI:18420"/>
    </cofactor>
</comment>
<evidence type="ECO:0000256" key="3">
    <source>
        <dbReference type="ARBA" id="ARBA00010763"/>
    </source>
</evidence>
<comment type="similarity">
    <text evidence="3 7">Belongs to the MoeA family.</text>
</comment>
<name>A0A0F6QVQ2_9CORY</name>
<dbReference type="RefSeq" id="WP_046453329.1">
    <property type="nucleotide sequence ID" value="NZ_CP011311.1"/>
</dbReference>
<dbReference type="Proteomes" id="UP000033566">
    <property type="component" value="Chromosome"/>
</dbReference>
<dbReference type="PATRIC" id="fig|161896.4.peg.968"/>
<dbReference type="AlphaFoldDB" id="A0A0F6QVQ2"/>
<evidence type="ECO:0000256" key="7">
    <source>
        <dbReference type="RuleBase" id="RU365090"/>
    </source>
</evidence>
<dbReference type="HOGENOM" id="CLU_010186_7_0_11"/>
<dbReference type="SMART" id="SM00852">
    <property type="entry name" value="MoCF_biosynth"/>
    <property type="match status" value="1"/>
</dbReference>
<keyword evidence="7" id="KW-0479">Metal-binding</keyword>
<dbReference type="GO" id="GO:0005829">
    <property type="term" value="C:cytosol"/>
    <property type="evidence" value="ECO:0007669"/>
    <property type="project" value="TreeGrafter"/>
</dbReference>
<sequence length="415" mass="43738">MRSISEHFDAVMAYASPVLTPGSPETTPVDQGLIGTVLAADITATLPVPPWDNSAMDGFILHRADLQDTPFTLPVSGDVAAGDTPQDLPAGTALRIMTGATVPAEGDLLVVPVEDTNIKPGPQELPDTVTINRTTERAHIRRAGENVQPGDIVAHEGTRVDAAVLASLISAGVTDVTTHRPVLVGLVSSGDELVDSNELQPGQLPNSNGPMLEALVCATCPGAVVTHKHCADSPEEVRRTFKQLAANHELIITSGGVSAGAYDAVRAVLTENAQQNESDTAWFEHVAQKPGAPQGLSTFQDRPVFSLPGNPVAAFMSFHLYLAPLLRAKAGLPAAPNPWARPQLQAVAADDFPDPRDRTGLVPVSLDYSSYPPKAVPFARRLGSHLVTSLAGTEGFAAYDEPVAAGDSVNVYYYF</sequence>
<dbReference type="InterPro" id="IPR038987">
    <property type="entry name" value="MoeA-like"/>
</dbReference>
<dbReference type="InterPro" id="IPR001453">
    <property type="entry name" value="MoaB/Mog_dom"/>
</dbReference>
<dbReference type="InterPro" id="IPR005111">
    <property type="entry name" value="MoeA_C_domain_IV"/>
</dbReference>
<reference evidence="8 9" key="1">
    <citation type="journal article" date="2015" name="Genome Announc.">
        <title>Complete Genome Sequence of Corynebacterium camporealensis DSM 44610, Isolated from the Milk of a Manchega Sheep with Subclinical Mastitis.</title>
        <authorList>
            <person name="Ruckert C."/>
            <person name="Albersmeier A."/>
            <person name="Winkler A."/>
            <person name="Tauch A."/>
        </authorList>
    </citation>
    <scope>NUCLEOTIDE SEQUENCE [LARGE SCALE GENOMIC DNA]</scope>
    <source>
        <strain evidence="8 9">DSM 44610</strain>
    </source>
</reference>
<dbReference type="SUPFAM" id="SSF63882">
    <property type="entry name" value="MoeA N-terminal region -like"/>
    <property type="match status" value="1"/>
</dbReference>
<keyword evidence="4 7" id="KW-0500">Molybdenum</keyword>
<dbReference type="Pfam" id="PF03453">
    <property type="entry name" value="MoeA_N"/>
    <property type="match status" value="1"/>
</dbReference>
<dbReference type="SUPFAM" id="SSF63867">
    <property type="entry name" value="MoeA C-terminal domain-like"/>
    <property type="match status" value="1"/>
</dbReference>
<evidence type="ECO:0000256" key="1">
    <source>
        <dbReference type="ARBA" id="ARBA00002901"/>
    </source>
</evidence>
<dbReference type="Gene3D" id="2.170.190.11">
    <property type="entry name" value="Molybdopterin biosynthesis moea protein, domain 3"/>
    <property type="match status" value="1"/>
</dbReference>
<dbReference type="InterPro" id="IPR036135">
    <property type="entry name" value="MoeA_linker/N_sf"/>
</dbReference>
<keyword evidence="9" id="KW-1185">Reference proteome</keyword>
<evidence type="ECO:0000313" key="9">
    <source>
        <dbReference type="Proteomes" id="UP000033566"/>
    </source>
</evidence>
<dbReference type="GO" id="GO:0046872">
    <property type="term" value="F:metal ion binding"/>
    <property type="evidence" value="ECO:0007669"/>
    <property type="project" value="UniProtKB-UniRule"/>
</dbReference>
<organism evidence="8 9">
    <name type="scientific">Corynebacterium camporealensis</name>
    <dbReference type="NCBI Taxonomy" id="161896"/>
    <lineage>
        <taxon>Bacteria</taxon>
        <taxon>Bacillati</taxon>
        <taxon>Actinomycetota</taxon>
        <taxon>Actinomycetes</taxon>
        <taxon>Mycobacteriales</taxon>
        <taxon>Corynebacteriaceae</taxon>
        <taxon>Corynebacterium</taxon>
    </lineage>
</organism>
<evidence type="ECO:0000256" key="6">
    <source>
        <dbReference type="ARBA" id="ARBA00047317"/>
    </source>
</evidence>
<proteinExistence type="inferred from homology"/>
<dbReference type="Gene3D" id="3.90.105.10">
    <property type="entry name" value="Molybdopterin biosynthesis moea protein, domain 2"/>
    <property type="match status" value="1"/>
</dbReference>
<dbReference type="InterPro" id="IPR036688">
    <property type="entry name" value="MoeA_C_domain_IV_sf"/>
</dbReference>
<dbReference type="Gene3D" id="2.40.340.10">
    <property type="entry name" value="MoeA, C-terminal, domain IV"/>
    <property type="match status" value="1"/>
</dbReference>
<dbReference type="InterPro" id="IPR005110">
    <property type="entry name" value="MoeA_linker/N"/>
</dbReference>
<dbReference type="GO" id="GO:0061599">
    <property type="term" value="F:molybdopterin molybdotransferase activity"/>
    <property type="evidence" value="ECO:0007669"/>
    <property type="project" value="UniProtKB-UniRule"/>
</dbReference>
<dbReference type="CDD" id="cd00887">
    <property type="entry name" value="MoeA"/>
    <property type="match status" value="1"/>
</dbReference>
<dbReference type="PANTHER" id="PTHR10192:SF5">
    <property type="entry name" value="GEPHYRIN"/>
    <property type="match status" value="1"/>
</dbReference>
<dbReference type="UniPathway" id="UPA00344"/>
<comment type="function">
    <text evidence="1 7">Catalyzes the insertion of molybdate into adenylated molybdopterin with the concomitant release of AMP.</text>
</comment>
<dbReference type="InterPro" id="IPR036425">
    <property type="entry name" value="MoaB/Mog-like_dom_sf"/>
</dbReference>
<evidence type="ECO:0000256" key="4">
    <source>
        <dbReference type="ARBA" id="ARBA00022505"/>
    </source>
</evidence>
<keyword evidence="5 7" id="KW-0501">Molybdenum cofactor biosynthesis</keyword>
<dbReference type="EC" id="2.10.1.1" evidence="7"/>